<evidence type="ECO:0008006" key="3">
    <source>
        <dbReference type="Google" id="ProtNLM"/>
    </source>
</evidence>
<accession>A0A841MMF2</accession>
<proteinExistence type="predicted"/>
<protein>
    <recommendedName>
        <fullName evidence="3">Dihydrolipoamide dehydrogenase</fullName>
    </recommendedName>
</protein>
<comment type="caution">
    <text evidence="1">The sequence shown here is derived from an EMBL/GenBank/DDBJ whole genome shotgun (WGS) entry which is preliminary data.</text>
</comment>
<name>A0A841MMF2_9BACT</name>
<organism evidence="1 2">
    <name type="scientific">Algoriphagus iocasae</name>
    <dbReference type="NCBI Taxonomy" id="1836499"/>
    <lineage>
        <taxon>Bacteria</taxon>
        <taxon>Pseudomonadati</taxon>
        <taxon>Bacteroidota</taxon>
        <taxon>Cytophagia</taxon>
        <taxon>Cytophagales</taxon>
        <taxon>Cyclobacteriaceae</taxon>
        <taxon>Algoriphagus</taxon>
    </lineage>
</organism>
<keyword evidence="2" id="KW-1185">Reference proteome</keyword>
<dbReference type="PROSITE" id="PS51257">
    <property type="entry name" value="PROKAR_LIPOPROTEIN"/>
    <property type="match status" value="1"/>
</dbReference>
<dbReference type="Proteomes" id="UP000588604">
    <property type="component" value="Unassembled WGS sequence"/>
</dbReference>
<dbReference type="AlphaFoldDB" id="A0A841MMF2"/>
<sequence>MRKITALVGLIGLMIFQACEGPVGPEGPMGPEGEPGINILGTTYEVEIDFTETNDYADLFEFPQDLIESDAVLVYRLSGIDNGRDVWRILPQNYFFQEGVLIYNFDYTISDFSIFLDGPLDYSLLGSEWTDGQIFRVVVLPSDFPDARIDYSDYEGTMKLLNIEENDFVRIEPKK</sequence>
<evidence type="ECO:0000313" key="2">
    <source>
        <dbReference type="Proteomes" id="UP000588604"/>
    </source>
</evidence>
<evidence type="ECO:0000313" key="1">
    <source>
        <dbReference type="EMBL" id="MBB6328650.1"/>
    </source>
</evidence>
<reference evidence="1 2" key="1">
    <citation type="submission" date="2020-08" db="EMBL/GenBank/DDBJ databases">
        <title>Genomic Encyclopedia of Type Strains, Phase IV (KMG-IV): sequencing the most valuable type-strain genomes for metagenomic binning, comparative biology and taxonomic classification.</title>
        <authorList>
            <person name="Goeker M."/>
        </authorList>
    </citation>
    <scope>NUCLEOTIDE SEQUENCE [LARGE SCALE GENOMIC DNA]</scope>
    <source>
        <strain evidence="1 2">DSM 102044</strain>
    </source>
</reference>
<dbReference type="EMBL" id="JACIJO010000004">
    <property type="protein sequence ID" value="MBB6328650.1"/>
    <property type="molecule type" value="Genomic_DNA"/>
</dbReference>
<dbReference type="RefSeq" id="WP_184497934.1">
    <property type="nucleotide sequence ID" value="NZ_JACIJO010000004.1"/>
</dbReference>
<gene>
    <name evidence="1" type="ORF">FHS59_004306</name>
</gene>